<reference evidence="2 3" key="1">
    <citation type="journal article" date="2011" name="PLoS Pathog.">
        <title>Endophytic Life Strategies Decoded by Genome and Transcriptome Analyses of the Mutualistic Root Symbiont Piriformospora indica.</title>
        <authorList>
            <person name="Zuccaro A."/>
            <person name="Lahrmann U."/>
            <person name="Guldener U."/>
            <person name="Langen G."/>
            <person name="Pfiffi S."/>
            <person name="Biedenkopf D."/>
            <person name="Wong P."/>
            <person name="Samans B."/>
            <person name="Grimm C."/>
            <person name="Basiewicz M."/>
            <person name="Murat C."/>
            <person name="Martin F."/>
            <person name="Kogel K.H."/>
        </authorList>
    </citation>
    <scope>NUCLEOTIDE SEQUENCE [LARGE SCALE GENOMIC DNA]</scope>
    <source>
        <strain evidence="2 3">DSM 11827</strain>
    </source>
</reference>
<proteinExistence type="predicted"/>
<feature type="region of interest" description="Disordered" evidence="1">
    <location>
        <begin position="134"/>
        <end position="170"/>
    </location>
</feature>
<dbReference type="AlphaFoldDB" id="G4T6V4"/>
<comment type="caution">
    <text evidence="2">The sequence shown here is derived from an EMBL/GenBank/DDBJ whole genome shotgun (WGS) entry which is preliminary data.</text>
</comment>
<dbReference type="EMBL" id="CAFZ01000009">
    <property type="protein sequence ID" value="CCA67047.1"/>
    <property type="molecule type" value="Genomic_DNA"/>
</dbReference>
<evidence type="ECO:0000313" key="2">
    <source>
        <dbReference type="EMBL" id="CCA67047.1"/>
    </source>
</evidence>
<sequence>MAEEDTPPHDTTEFRDYFESISPLLWVDNNERILCSPSANASQFRLISEPVEVLLYPREALKRAPSPNVEDTRHQRHQRRERAQQAAVDFPSLGGMLSALPSEIEQVKASNYSSSPVVLLSQTSIDTDLYKGPPVIRILKPQGRKKRKRNKPKPPRPPPSFWRPSTSMGPRASGYAYGYQGSWMVDDPSQATYKRDKMKTLRIHAVVSDLKPRRRSTK</sequence>
<evidence type="ECO:0000256" key="1">
    <source>
        <dbReference type="SAM" id="MobiDB-lite"/>
    </source>
</evidence>
<feature type="region of interest" description="Disordered" evidence="1">
    <location>
        <begin position="64"/>
        <end position="84"/>
    </location>
</feature>
<accession>G4T6V4</accession>
<protein>
    <submittedName>
        <fullName evidence="2">Uncharacterized protein</fullName>
    </submittedName>
</protein>
<dbReference type="InParanoid" id="G4T6V4"/>
<dbReference type="Proteomes" id="UP000007148">
    <property type="component" value="Unassembled WGS sequence"/>
</dbReference>
<name>G4T6V4_SERID</name>
<evidence type="ECO:0000313" key="3">
    <source>
        <dbReference type="Proteomes" id="UP000007148"/>
    </source>
</evidence>
<dbReference type="OrthoDB" id="3185493at2759"/>
<feature type="compositionally biased region" description="Basic residues" evidence="1">
    <location>
        <begin position="142"/>
        <end position="154"/>
    </location>
</feature>
<gene>
    <name evidence="2" type="ORF">PIIN_00884</name>
</gene>
<organism evidence="2 3">
    <name type="scientific">Serendipita indica (strain DSM 11827)</name>
    <name type="common">Root endophyte fungus</name>
    <name type="synonym">Piriformospora indica</name>
    <dbReference type="NCBI Taxonomy" id="1109443"/>
    <lineage>
        <taxon>Eukaryota</taxon>
        <taxon>Fungi</taxon>
        <taxon>Dikarya</taxon>
        <taxon>Basidiomycota</taxon>
        <taxon>Agaricomycotina</taxon>
        <taxon>Agaricomycetes</taxon>
        <taxon>Sebacinales</taxon>
        <taxon>Serendipitaceae</taxon>
        <taxon>Serendipita</taxon>
    </lineage>
</organism>
<dbReference type="HOGENOM" id="CLU_1129658_0_0_1"/>
<keyword evidence="3" id="KW-1185">Reference proteome</keyword>